<dbReference type="PIRSF" id="PIRSF000161">
    <property type="entry name" value="DHPR"/>
    <property type="match status" value="1"/>
</dbReference>
<evidence type="ECO:0000256" key="6">
    <source>
        <dbReference type="ARBA" id="ARBA00023002"/>
    </source>
</evidence>
<dbReference type="EMBL" id="JBHUMO010000016">
    <property type="protein sequence ID" value="MFD2728420.1"/>
    <property type="molecule type" value="Genomic_DNA"/>
</dbReference>
<keyword evidence="5 9" id="KW-0220">Diaminopimelate biosynthesis</keyword>
<dbReference type="PANTHER" id="PTHR20836:SF7">
    <property type="entry name" value="4-HYDROXY-TETRAHYDRODIPICOLINATE REDUCTASE"/>
    <property type="match status" value="1"/>
</dbReference>
<evidence type="ECO:0000259" key="12">
    <source>
        <dbReference type="Pfam" id="PF05173"/>
    </source>
</evidence>
<dbReference type="RefSeq" id="WP_379979800.1">
    <property type="nucleotide sequence ID" value="NZ_JBHUMO010000016.1"/>
</dbReference>
<feature type="binding site" evidence="9">
    <location>
        <begin position="8"/>
        <end position="13"/>
    </location>
    <ligand>
        <name>NAD(+)</name>
        <dbReference type="ChEBI" id="CHEBI:57540"/>
    </ligand>
</feature>
<comment type="pathway">
    <text evidence="9">Amino-acid biosynthesis; L-lysine biosynthesis via DAP pathway; (S)-tetrahydrodipicolinate from L-aspartate: step 4/4.</text>
</comment>
<feature type="active site" description="Proton donor/acceptor" evidence="9">
    <location>
        <position position="142"/>
    </location>
</feature>
<dbReference type="EC" id="1.17.1.8" evidence="9 10"/>
<protein>
    <recommendedName>
        <fullName evidence="9 10">4-hydroxy-tetrahydrodipicolinate reductase</fullName>
        <shortName evidence="9">HTPA reductase</shortName>
        <ecNumber evidence="9 10">1.17.1.8</ecNumber>
    </recommendedName>
</protein>
<feature type="active site" description="Proton donor" evidence="9">
    <location>
        <position position="146"/>
    </location>
</feature>
<evidence type="ECO:0000256" key="2">
    <source>
        <dbReference type="ARBA" id="ARBA00022490"/>
    </source>
</evidence>
<keyword evidence="3 9" id="KW-0028">Amino-acid biosynthesis</keyword>
<dbReference type="PANTHER" id="PTHR20836">
    <property type="entry name" value="DIHYDRODIPICOLINATE REDUCTASE"/>
    <property type="match status" value="1"/>
</dbReference>
<comment type="catalytic activity">
    <reaction evidence="9">
        <text>(S)-2,3,4,5-tetrahydrodipicolinate + NADP(+) + H2O = (2S,4S)-4-hydroxy-2,3,4,5-tetrahydrodipicolinate + NADPH + H(+)</text>
        <dbReference type="Rhea" id="RHEA:35331"/>
        <dbReference type="ChEBI" id="CHEBI:15377"/>
        <dbReference type="ChEBI" id="CHEBI:15378"/>
        <dbReference type="ChEBI" id="CHEBI:16845"/>
        <dbReference type="ChEBI" id="CHEBI:57783"/>
        <dbReference type="ChEBI" id="CHEBI:58349"/>
        <dbReference type="ChEBI" id="CHEBI:67139"/>
        <dbReference type="EC" id="1.17.1.8"/>
    </reaction>
</comment>
<dbReference type="NCBIfam" id="TIGR00036">
    <property type="entry name" value="dapB"/>
    <property type="match status" value="1"/>
</dbReference>
<feature type="binding site" evidence="9">
    <location>
        <begin position="85"/>
        <end position="87"/>
    </location>
    <ligand>
        <name>NAD(+)</name>
        <dbReference type="ChEBI" id="CHEBI:57540"/>
    </ligand>
</feature>
<keyword evidence="2 9" id="KW-0963">Cytoplasm</keyword>
<dbReference type="GO" id="GO:0008839">
    <property type="term" value="F:4-hydroxy-tetrahydrodipicolinate reductase"/>
    <property type="evidence" value="ECO:0007669"/>
    <property type="project" value="UniProtKB-EC"/>
</dbReference>
<evidence type="ECO:0000313" key="14">
    <source>
        <dbReference type="Proteomes" id="UP001597427"/>
    </source>
</evidence>
<feature type="binding site" evidence="9">
    <location>
        <begin position="152"/>
        <end position="153"/>
    </location>
    <ligand>
        <name>(S)-2,3,4,5-tetrahydrodipicolinate</name>
        <dbReference type="ChEBI" id="CHEBI:16845"/>
    </ligand>
</feature>
<evidence type="ECO:0000313" key="13">
    <source>
        <dbReference type="EMBL" id="MFD2728420.1"/>
    </source>
</evidence>
<dbReference type="InterPro" id="IPR022663">
    <property type="entry name" value="DapB_C"/>
</dbReference>
<comment type="subcellular location">
    <subcellularLocation>
        <location evidence="9">Cytoplasm</location>
    </subcellularLocation>
</comment>
<dbReference type="Gene3D" id="3.40.50.720">
    <property type="entry name" value="NAD(P)-binding Rossmann-like Domain"/>
    <property type="match status" value="1"/>
</dbReference>
<name>A0ABW5TIP9_9ENTE</name>
<dbReference type="Pfam" id="PF01113">
    <property type="entry name" value="DapB_N"/>
    <property type="match status" value="1"/>
</dbReference>
<comment type="caution">
    <text evidence="9">Was originally thought to be a dihydrodipicolinate reductase (DHDPR), catalyzing the conversion of dihydrodipicolinate to tetrahydrodipicolinate. However, it was shown in E.coli that the substrate of the enzymatic reaction is not dihydrodipicolinate (DHDP) but in fact (2S,4S)-4-hydroxy-2,3,4,5-tetrahydrodipicolinic acid (HTPA), the product released by the DapA-catalyzed reaction.</text>
</comment>
<organism evidence="13 14">
    <name type="scientific">Enterococcus camelliae</name>
    <dbReference type="NCBI Taxonomy" id="453959"/>
    <lineage>
        <taxon>Bacteria</taxon>
        <taxon>Bacillati</taxon>
        <taxon>Bacillota</taxon>
        <taxon>Bacilli</taxon>
        <taxon>Lactobacillales</taxon>
        <taxon>Enterococcaceae</taxon>
        <taxon>Enterococcus</taxon>
    </lineage>
</organism>
<feature type="binding site" evidence="9">
    <location>
        <begin position="109"/>
        <end position="112"/>
    </location>
    <ligand>
        <name>NAD(+)</name>
        <dbReference type="ChEBI" id="CHEBI:57540"/>
    </ligand>
</feature>
<evidence type="ECO:0000256" key="9">
    <source>
        <dbReference type="HAMAP-Rule" id="MF_00102"/>
    </source>
</evidence>
<comment type="subunit">
    <text evidence="9">Homotetramer.</text>
</comment>
<evidence type="ECO:0000256" key="7">
    <source>
        <dbReference type="ARBA" id="ARBA00023027"/>
    </source>
</evidence>
<accession>A0ABW5TIP9</accession>
<dbReference type="InterPro" id="IPR036291">
    <property type="entry name" value="NAD(P)-bd_dom_sf"/>
</dbReference>
<reference evidence="14" key="1">
    <citation type="journal article" date="2019" name="Int. J. Syst. Evol. Microbiol.">
        <title>The Global Catalogue of Microorganisms (GCM) 10K type strain sequencing project: providing services to taxonomists for standard genome sequencing and annotation.</title>
        <authorList>
            <consortium name="The Broad Institute Genomics Platform"/>
            <consortium name="The Broad Institute Genome Sequencing Center for Infectious Disease"/>
            <person name="Wu L."/>
            <person name="Ma J."/>
        </authorList>
    </citation>
    <scope>NUCLEOTIDE SEQUENCE [LARGE SCALE GENOMIC DNA]</scope>
    <source>
        <strain evidence="14">TISTR 932</strain>
    </source>
</reference>
<evidence type="ECO:0000256" key="5">
    <source>
        <dbReference type="ARBA" id="ARBA00022915"/>
    </source>
</evidence>
<feature type="binding site" evidence="9">
    <location>
        <position position="36"/>
    </location>
    <ligand>
        <name>NADP(+)</name>
        <dbReference type="ChEBI" id="CHEBI:58349"/>
    </ligand>
</feature>
<keyword evidence="8 9" id="KW-0457">Lysine biosynthesis</keyword>
<comment type="caution">
    <text evidence="9">Lacks conserved residue(s) required for the propagation of feature annotation.</text>
</comment>
<comment type="similarity">
    <text evidence="1 9">Belongs to the DapB family.</text>
</comment>
<evidence type="ECO:0000256" key="1">
    <source>
        <dbReference type="ARBA" id="ARBA00006642"/>
    </source>
</evidence>
<comment type="catalytic activity">
    <reaction evidence="9">
        <text>(S)-2,3,4,5-tetrahydrodipicolinate + NAD(+) + H2O = (2S,4S)-4-hydroxy-2,3,4,5-tetrahydrodipicolinate + NADH + H(+)</text>
        <dbReference type="Rhea" id="RHEA:35323"/>
        <dbReference type="ChEBI" id="CHEBI:15377"/>
        <dbReference type="ChEBI" id="CHEBI:15378"/>
        <dbReference type="ChEBI" id="CHEBI:16845"/>
        <dbReference type="ChEBI" id="CHEBI:57540"/>
        <dbReference type="ChEBI" id="CHEBI:57945"/>
        <dbReference type="ChEBI" id="CHEBI:67139"/>
        <dbReference type="EC" id="1.17.1.8"/>
    </reaction>
</comment>
<dbReference type="CDD" id="cd02274">
    <property type="entry name" value="DHDPR_N"/>
    <property type="match status" value="1"/>
</dbReference>
<comment type="function">
    <text evidence="9">Catalyzes the conversion of 4-hydroxy-tetrahydrodipicolinate (HTPA) to tetrahydrodipicolinate.</text>
</comment>
<evidence type="ECO:0000256" key="3">
    <source>
        <dbReference type="ARBA" id="ARBA00022605"/>
    </source>
</evidence>
<evidence type="ECO:0000259" key="11">
    <source>
        <dbReference type="Pfam" id="PF01113"/>
    </source>
</evidence>
<keyword evidence="4 9" id="KW-0521">NADP</keyword>
<dbReference type="SUPFAM" id="SSF55347">
    <property type="entry name" value="Glyceraldehyde-3-phosphate dehydrogenase-like, C-terminal domain"/>
    <property type="match status" value="1"/>
</dbReference>
<keyword evidence="7 9" id="KW-0520">NAD</keyword>
<evidence type="ECO:0000256" key="10">
    <source>
        <dbReference type="NCBIfam" id="TIGR00036"/>
    </source>
</evidence>
<evidence type="ECO:0000256" key="4">
    <source>
        <dbReference type="ARBA" id="ARBA00022857"/>
    </source>
</evidence>
<dbReference type="HAMAP" id="MF_00102">
    <property type="entry name" value="DapB"/>
    <property type="match status" value="1"/>
</dbReference>
<sequence>MIRIILSGAHGRMGKVIADMVANNPTYEIVAGIDRKKGPLAPFPVYGSLSEVKEEADVVIDFSYFETVPTLLKDTQKKALPIVIATTGLPAATLNQMKKIAETIPVFFSANMSLGINVLIQALQQITPNLESDFDIEMIEKHHNQKKDAPSGTALLLADSINEVCQTKKEYLFGRQGNHNENLRSQMGIHAVRGGTIPGEHTVLFAGQDELIELKHTALSRDIFANGALKAASFLVTQAPGFYSMKELLSN</sequence>
<keyword evidence="6 9" id="KW-0560">Oxidoreductase</keyword>
<gene>
    <name evidence="9 13" type="primary">dapB</name>
    <name evidence="13" type="ORF">ACFSR0_03070</name>
</gene>
<feature type="binding site" evidence="9">
    <location>
        <position position="143"/>
    </location>
    <ligand>
        <name>(S)-2,3,4,5-tetrahydrodipicolinate</name>
        <dbReference type="ChEBI" id="CHEBI:16845"/>
    </ligand>
</feature>
<dbReference type="Pfam" id="PF05173">
    <property type="entry name" value="DapB_C"/>
    <property type="match status" value="1"/>
</dbReference>
<keyword evidence="14" id="KW-1185">Reference proteome</keyword>
<dbReference type="InterPro" id="IPR023940">
    <property type="entry name" value="DHDPR_bac"/>
</dbReference>
<proteinExistence type="inferred from homology"/>
<evidence type="ECO:0000256" key="8">
    <source>
        <dbReference type="ARBA" id="ARBA00023154"/>
    </source>
</evidence>
<dbReference type="SUPFAM" id="SSF51735">
    <property type="entry name" value="NAD(P)-binding Rossmann-fold domains"/>
    <property type="match status" value="1"/>
</dbReference>
<dbReference type="Proteomes" id="UP001597427">
    <property type="component" value="Unassembled WGS sequence"/>
</dbReference>
<feature type="domain" description="Dihydrodipicolinate reductase N-terminal" evidence="11">
    <location>
        <begin position="2"/>
        <end position="112"/>
    </location>
</feature>
<dbReference type="Gene3D" id="3.30.360.10">
    <property type="entry name" value="Dihydrodipicolinate Reductase, domain 2"/>
    <property type="match status" value="1"/>
</dbReference>
<dbReference type="InterPro" id="IPR000846">
    <property type="entry name" value="DapB_N"/>
</dbReference>
<comment type="caution">
    <text evidence="13">The sequence shown here is derived from an EMBL/GenBank/DDBJ whole genome shotgun (WGS) entry which is preliminary data.</text>
</comment>
<feature type="domain" description="Dihydrodipicolinate reductase C-terminal" evidence="12">
    <location>
        <begin position="115"/>
        <end position="249"/>
    </location>
</feature>